<protein>
    <recommendedName>
        <fullName evidence="1">protein acetyllysine N-acetyltransferase</fullName>
        <ecNumber evidence="1">2.3.1.286</ecNumber>
    </recommendedName>
</protein>
<reference evidence="7 9" key="2">
    <citation type="submission" date="2017-02" db="EMBL/GenBank/DDBJ databases">
        <authorList>
            <person name="Peterson S.W."/>
        </authorList>
    </citation>
    <scope>NUCLEOTIDE SEQUENCE [LARGE SCALE GENOMIC DNA]</scope>
    <source>
        <strain evidence="7 9">ATCC 700135</strain>
    </source>
</reference>
<dbReference type="InterPro" id="IPR050134">
    <property type="entry name" value="NAD-dep_sirtuin_deacylases"/>
</dbReference>
<evidence type="ECO:0000259" key="5">
    <source>
        <dbReference type="PROSITE" id="PS50305"/>
    </source>
</evidence>
<dbReference type="EMBL" id="JQJD01000005">
    <property type="protein sequence ID" value="KGN82906.1"/>
    <property type="molecule type" value="Genomic_DNA"/>
</dbReference>
<reference evidence="6 8" key="1">
    <citation type="submission" date="2014-08" db="EMBL/GenBank/DDBJ databases">
        <title>Porphyromonas cangingivalis strain:COT-109_OH1386 Genome sequencing.</title>
        <authorList>
            <person name="Wallis C."/>
            <person name="Deusch O."/>
            <person name="O'Flynn C."/>
            <person name="Davis I."/>
            <person name="Jospin G."/>
            <person name="Darling A.E."/>
            <person name="Coil D.A."/>
            <person name="Alexiev A."/>
            <person name="Horsfall A."/>
            <person name="Kirkwood N."/>
            <person name="Harris S."/>
            <person name="Eisen J.A."/>
        </authorList>
    </citation>
    <scope>NUCLEOTIDE SEQUENCE [LARGE SCALE GENOMIC DNA]</scope>
    <source>
        <strain evidence="8">COT-109 OH1386</strain>
        <strain evidence="6">COT-109_OH1386</strain>
    </source>
</reference>
<comment type="caution">
    <text evidence="4">Lacks conserved residue(s) required for the propagation of feature annotation.</text>
</comment>
<evidence type="ECO:0000256" key="2">
    <source>
        <dbReference type="ARBA" id="ARBA00022679"/>
    </source>
</evidence>
<feature type="domain" description="Deacetylase sirtuin-type" evidence="5">
    <location>
        <begin position="1"/>
        <end position="231"/>
    </location>
</feature>
<evidence type="ECO:0000256" key="4">
    <source>
        <dbReference type="PROSITE-ProRule" id="PRU00236"/>
    </source>
</evidence>
<proteinExistence type="predicted"/>
<dbReference type="SUPFAM" id="SSF52467">
    <property type="entry name" value="DHS-like NAD/FAD-binding domain"/>
    <property type="match status" value="1"/>
</dbReference>
<keyword evidence="3" id="KW-0520">NAD</keyword>
<evidence type="ECO:0000313" key="8">
    <source>
        <dbReference type="Proteomes" id="UP000030125"/>
    </source>
</evidence>
<dbReference type="Pfam" id="PF02146">
    <property type="entry name" value="SIR2"/>
    <property type="match status" value="1"/>
</dbReference>
<keyword evidence="8" id="KW-1185">Reference proteome</keyword>
<dbReference type="InterPro" id="IPR003000">
    <property type="entry name" value="Sirtuin"/>
</dbReference>
<dbReference type="Gene3D" id="3.30.1600.10">
    <property type="entry name" value="SIR2/SIRT2 'Small Domain"/>
    <property type="match status" value="1"/>
</dbReference>
<dbReference type="GO" id="GO:0070403">
    <property type="term" value="F:NAD+ binding"/>
    <property type="evidence" value="ECO:0007669"/>
    <property type="project" value="InterPro"/>
</dbReference>
<evidence type="ECO:0000313" key="9">
    <source>
        <dbReference type="Proteomes" id="UP000189956"/>
    </source>
</evidence>
<organism evidence="6 8">
    <name type="scientific">Porphyromonas cangingivalis</name>
    <dbReference type="NCBI Taxonomy" id="36874"/>
    <lineage>
        <taxon>Bacteria</taxon>
        <taxon>Pseudomonadati</taxon>
        <taxon>Bacteroidota</taxon>
        <taxon>Bacteroidia</taxon>
        <taxon>Bacteroidales</taxon>
        <taxon>Porphyromonadaceae</taxon>
        <taxon>Porphyromonas</taxon>
    </lineage>
</organism>
<evidence type="ECO:0000256" key="1">
    <source>
        <dbReference type="ARBA" id="ARBA00012928"/>
    </source>
</evidence>
<dbReference type="eggNOG" id="COG0846">
    <property type="taxonomic scope" value="Bacteria"/>
</dbReference>
<dbReference type="Gene3D" id="3.40.50.1220">
    <property type="entry name" value="TPP-binding domain"/>
    <property type="match status" value="1"/>
</dbReference>
<dbReference type="PANTHER" id="PTHR11085:SF4">
    <property type="entry name" value="NAD-DEPENDENT PROTEIN DEACYLASE"/>
    <property type="match status" value="1"/>
</dbReference>
<name>A0A0A2EVJ7_PORCN</name>
<evidence type="ECO:0000313" key="7">
    <source>
        <dbReference type="EMBL" id="SJZ71485.1"/>
    </source>
</evidence>
<sequence length="233" mass="26131">MDRKPILTVLTGAGMSAESGLATFRDSDGLWAKYKIEEVCTPEALRANPALVIDFYNMRRRECAKAQPNEAHRLLAELEKDYDVRIVTQNVDDLHERAGSTNVIHLHGELFKCASMANPYRPLPLPDGRIEMTVEDKDADGYMLRPFIVFFGEQVPRLEDGAREVQRADIFLIIGTSLNVYPASGLIHYTKSDTPIFLIDPNDVHAGSKVHYIKAGASEGMKKFVEILKDLKL</sequence>
<dbReference type="Proteomes" id="UP000030125">
    <property type="component" value="Unassembled WGS sequence"/>
</dbReference>
<dbReference type="InterPro" id="IPR026591">
    <property type="entry name" value="Sirtuin_cat_small_dom_sf"/>
</dbReference>
<dbReference type="GO" id="GO:0017136">
    <property type="term" value="F:histone deacetylase activity, NAD-dependent"/>
    <property type="evidence" value="ECO:0007669"/>
    <property type="project" value="TreeGrafter"/>
</dbReference>
<dbReference type="InterPro" id="IPR029035">
    <property type="entry name" value="DHS-like_NAD/FAD-binding_dom"/>
</dbReference>
<dbReference type="STRING" id="36874.HQ34_07005"/>
<dbReference type="PANTHER" id="PTHR11085">
    <property type="entry name" value="NAD-DEPENDENT PROTEIN DEACYLASE SIRTUIN-5, MITOCHONDRIAL-RELATED"/>
    <property type="match status" value="1"/>
</dbReference>
<dbReference type="RefSeq" id="WP_025838732.1">
    <property type="nucleotide sequence ID" value="NZ_CALTZT010000001.1"/>
</dbReference>
<accession>A0A0A2EVJ7</accession>
<evidence type="ECO:0000256" key="3">
    <source>
        <dbReference type="ARBA" id="ARBA00023027"/>
    </source>
</evidence>
<dbReference type="InterPro" id="IPR026590">
    <property type="entry name" value="Ssirtuin_cat_dom"/>
</dbReference>
<dbReference type="Proteomes" id="UP000189956">
    <property type="component" value="Unassembled WGS sequence"/>
</dbReference>
<dbReference type="PROSITE" id="PS50305">
    <property type="entry name" value="SIRTUIN"/>
    <property type="match status" value="1"/>
</dbReference>
<keyword evidence="2" id="KW-0808">Transferase</keyword>
<dbReference type="EC" id="2.3.1.286" evidence="1"/>
<gene>
    <name evidence="6" type="ORF">HQ35_01480</name>
    <name evidence="7" type="ORF">SAMN02745205_01700</name>
</gene>
<dbReference type="EMBL" id="FUWL01000016">
    <property type="protein sequence ID" value="SJZ71485.1"/>
    <property type="molecule type" value="Genomic_DNA"/>
</dbReference>
<evidence type="ECO:0000313" key="6">
    <source>
        <dbReference type="EMBL" id="KGN82906.1"/>
    </source>
</evidence>
<dbReference type="OrthoDB" id="9800582at2"/>
<dbReference type="AlphaFoldDB" id="A0A0A2EVJ7"/>